<dbReference type="Gene3D" id="1.10.10.10">
    <property type="entry name" value="Winged helix-like DNA-binding domain superfamily/Winged helix DNA-binding domain"/>
    <property type="match status" value="1"/>
</dbReference>
<dbReference type="PROSITE" id="PS51755">
    <property type="entry name" value="OMPR_PHOB"/>
    <property type="match status" value="1"/>
</dbReference>
<dbReference type="EMBL" id="VDEQ01000198">
    <property type="protein sequence ID" value="MQS37449.1"/>
    <property type="molecule type" value="Genomic_DNA"/>
</dbReference>
<accession>A0ABW9NX68</accession>
<protein>
    <recommendedName>
        <fullName evidence="7">OmpR/PhoB-type domain-containing protein</fullName>
    </recommendedName>
</protein>
<dbReference type="InterPro" id="IPR011990">
    <property type="entry name" value="TPR-like_helical_dom_sf"/>
</dbReference>
<evidence type="ECO:0000259" key="7">
    <source>
        <dbReference type="PROSITE" id="PS51755"/>
    </source>
</evidence>
<dbReference type="Gene3D" id="1.25.40.10">
    <property type="entry name" value="Tetratricopeptide repeat domain"/>
    <property type="match status" value="1"/>
</dbReference>
<dbReference type="Pfam" id="PF03704">
    <property type="entry name" value="BTAD"/>
    <property type="match status" value="1"/>
</dbReference>
<dbReference type="PANTHER" id="PTHR35807">
    <property type="entry name" value="TRANSCRIPTIONAL REGULATOR REDD-RELATED"/>
    <property type="match status" value="1"/>
</dbReference>
<reference evidence="8 9" key="1">
    <citation type="submission" date="2019-06" db="EMBL/GenBank/DDBJ databases">
        <title>Comparative genomics and metabolomics analyses of clavulanic acid producing Streptomyces species provides insight into specialized metabolism and evolution of beta-lactam biosynthetic gene clusters.</title>
        <authorList>
            <person name="Moore M.A."/>
            <person name="Cruz-Morales P."/>
            <person name="Barona Gomez F."/>
            <person name="Kapil T."/>
        </authorList>
    </citation>
    <scope>NUCLEOTIDE SEQUENCE [LARGE SCALE GENOMIC DNA]</scope>
    <source>
        <strain evidence="8 9">T-272</strain>
    </source>
</reference>
<evidence type="ECO:0000256" key="6">
    <source>
        <dbReference type="PROSITE-ProRule" id="PRU01091"/>
    </source>
</evidence>
<dbReference type="InterPro" id="IPR036388">
    <property type="entry name" value="WH-like_DNA-bd_sf"/>
</dbReference>
<comment type="similarity">
    <text evidence="1">Belongs to the AfsR/DnrI/RedD regulatory family.</text>
</comment>
<evidence type="ECO:0000256" key="5">
    <source>
        <dbReference type="ARBA" id="ARBA00023163"/>
    </source>
</evidence>
<dbReference type="InterPro" id="IPR016032">
    <property type="entry name" value="Sig_transdc_resp-reg_C-effctor"/>
</dbReference>
<dbReference type="SUPFAM" id="SSF48452">
    <property type="entry name" value="TPR-like"/>
    <property type="match status" value="1"/>
</dbReference>
<keyword evidence="3" id="KW-0805">Transcription regulation</keyword>
<dbReference type="SMART" id="SM00862">
    <property type="entry name" value="Trans_reg_C"/>
    <property type="match status" value="1"/>
</dbReference>
<dbReference type="Pfam" id="PF00486">
    <property type="entry name" value="Trans_reg_C"/>
    <property type="match status" value="1"/>
</dbReference>
<dbReference type="InterPro" id="IPR005158">
    <property type="entry name" value="BTAD"/>
</dbReference>
<dbReference type="Proteomes" id="UP000460558">
    <property type="component" value="Unassembled WGS sequence"/>
</dbReference>
<evidence type="ECO:0000256" key="4">
    <source>
        <dbReference type="ARBA" id="ARBA00023125"/>
    </source>
</evidence>
<dbReference type="PANTHER" id="PTHR35807:SF1">
    <property type="entry name" value="TRANSCRIPTIONAL REGULATOR REDD"/>
    <property type="match status" value="1"/>
</dbReference>
<proteinExistence type="inferred from homology"/>
<feature type="DNA-binding region" description="OmpR/PhoB-type" evidence="6">
    <location>
        <begin position="17"/>
        <end position="118"/>
    </location>
</feature>
<feature type="non-terminal residue" evidence="8">
    <location>
        <position position="203"/>
    </location>
</feature>
<dbReference type="InterPro" id="IPR051677">
    <property type="entry name" value="AfsR-DnrI-RedD_regulator"/>
</dbReference>
<feature type="domain" description="OmpR/PhoB-type" evidence="7">
    <location>
        <begin position="17"/>
        <end position="118"/>
    </location>
</feature>
<organism evidence="8 9">
    <name type="scientific">Streptomyces katsurahamanus</name>
    <dbReference type="NCBI Taxonomy" id="2577098"/>
    <lineage>
        <taxon>Bacteria</taxon>
        <taxon>Bacillati</taxon>
        <taxon>Actinomycetota</taxon>
        <taxon>Actinomycetes</taxon>
        <taxon>Kitasatosporales</taxon>
        <taxon>Streptomycetaceae</taxon>
        <taxon>Streptomyces</taxon>
    </lineage>
</organism>
<sequence length="203" mass="22329">MSVCTLKGSATTQISPTGEGTVIAFEILGGLRVLSPDGEHAVRGQFQRVLLQSLLIAEERVAPTELLMEELWGEHLPNGVVNALQAHVSRLRKWLRAIEPDRPEPRLVSHPHGYQLLLDGALLDAKDFVARVTEAAELRDHSPELAAASLRKALDLWRGPAFGGLPGGPKCACAATRYEEYRKQAVEYLFDAELRQGRHLAIL</sequence>
<keyword evidence="4 6" id="KW-0238">DNA-binding</keyword>
<evidence type="ECO:0000313" key="8">
    <source>
        <dbReference type="EMBL" id="MQS37449.1"/>
    </source>
</evidence>
<keyword evidence="5" id="KW-0804">Transcription</keyword>
<evidence type="ECO:0000256" key="3">
    <source>
        <dbReference type="ARBA" id="ARBA00023015"/>
    </source>
</evidence>
<dbReference type="SUPFAM" id="SSF46894">
    <property type="entry name" value="C-terminal effector domain of the bipartite response regulators"/>
    <property type="match status" value="1"/>
</dbReference>
<name>A0ABW9NX68_9ACTN</name>
<evidence type="ECO:0000313" key="9">
    <source>
        <dbReference type="Proteomes" id="UP000460558"/>
    </source>
</evidence>
<gene>
    <name evidence="8" type="ORF">FFZ77_17990</name>
</gene>
<evidence type="ECO:0000256" key="1">
    <source>
        <dbReference type="ARBA" id="ARBA00005820"/>
    </source>
</evidence>
<dbReference type="InterPro" id="IPR001867">
    <property type="entry name" value="OmpR/PhoB-type_DNA-bd"/>
</dbReference>
<keyword evidence="9" id="KW-1185">Reference proteome</keyword>
<keyword evidence="2" id="KW-0902">Two-component regulatory system</keyword>
<comment type="caution">
    <text evidence="8">The sequence shown here is derived from an EMBL/GenBank/DDBJ whole genome shotgun (WGS) entry which is preliminary data.</text>
</comment>
<evidence type="ECO:0000256" key="2">
    <source>
        <dbReference type="ARBA" id="ARBA00023012"/>
    </source>
</evidence>